<feature type="compositionally biased region" description="Basic and acidic residues" evidence="3">
    <location>
        <begin position="330"/>
        <end position="340"/>
    </location>
</feature>
<feature type="compositionally biased region" description="Low complexity" evidence="3">
    <location>
        <begin position="88"/>
        <end position="109"/>
    </location>
</feature>
<proteinExistence type="inferred from homology"/>
<feature type="compositionally biased region" description="Low complexity" evidence="3">
    <location>
        <begin position="167"/>
        <end position="180"/>
    </location>
</feature>
<comment type="similarity">
    <text evidence="1">Belongs to the SPT2 family.</text>
</comment>
<protein>
    <recommendedName>
        <fullName evidence="6">SPT2 chromatin protein</fullName>
    </recommendedName>
</protein>
<evidence type="ECO:0000256" key="1">
    <source>
        <dbReference type="ARBA" id="ARBA00006461"/>
    </source>
</evidence>
<feature type="compositionally biased region" description="Low complexity" evidence="3">
    <location>
        <begin position="220"/>
        <end position="231"/>
    </location>
</feature>
<feature type="compositionally biased region" description="Basic residues" evidence="3">
    <location>
        <begin position="341"/>
        <end position="350"/>
    </location>
</feature>
<evidence type="ECO:0000256" key="3">
    <source>
        <dbReference type="SAM" id="MobiDB-lite"/>
    </source>
</evidence>
<feature type="compositionally biased region" description="Acidic residues" evidence="3">
    <location>
        <begin position="268"/>
        <end position="287"/>
    </location>
</feature>
<evidence type="ECO:0000256" key="2">
    <source>
        <dbReference type="ARBA" id="ARBA00023054"/>
    </source>
</evidence>
<accession>A0ABY6UY13</accession>
<evidence type="ECO:0000313" key="4">
    <source>
        <dbReference type="EMBL" id="VUC34899.1"/>
    </source>
</evidence>
<feature type="compositionally biased region" description="Basic and acidic residues" evidence="3">
    <location>
        <begin position="201"/>
        <end position="215"/>
    </location>
</feature>
<feature type="region of interest" description="Disordered" evidence="3">
    <location>
        <begin position="330"/>
        <end position="350"/>
    </location>
</feature>
<comment type="caution">
    <text evidence="4">The sequence shown here is derived from an EMBL/GenBank/DDBJ whole genome shotgun (WGS) entry which is preliminary data.</text>
</comment>
<sequence length="350" mass="38329">MAIGDLLASIGGGEPAPKRKAEEQLQIASKAPRINSPTVSRPIQPSRPLDRPNSTQSTNGNGIRSTVSSALKPTNGTHRVTKPAPPVRSSSNGPSPASAAASRAPPKKGSFAEIMARAKVAQETMGQVGKIQHKKVEKGIMKKEKEVFTKPDPRAKADSRPVGKKPASSSSYTGTSKASARPTAFGGSSRDPSRGKPAARPSDRDRKPPVEEVEKKQKKAATATTGYTGTARPKPGNPTRKDKAPRGGALLNRPAPRAGSSKYSRYEDDYDEEFDDFIDYDDEEEDEPRYRYDSGSESDMEAGMDDLELEERRAETIARREDIIEQRREQQLKAEKEDRKRRYLQSTRGR</sequence>
<evidence type="ECO:0008006" key="6">
    <source>
        <dbReference type="Google" id="ProtNLM"/>
    </source>
</evidence>
<name>A0ABY6UY13_BIOOC</name>
<organism evidence="4 5">
    <name type="scientific">Bionectria ochroleuca</name>
    <name type="common">Gliocladium roseum</name>
    <dbReference type="NCBI Taxonomy" id="29856"/>
    <lineage>
        <taxon>Eukaryota</taxon>
        <taxon>Fungi</taxon>
        <taxon>Dikarya</taxon>
        <taxon>Ascomycota</taxon>
        <taxon>Pezizomycotina</taxon>
        <taxon>Sordariomycetes</taxon>
        <taxon>Hypocreomycetidae</taxon>
        <taxon>Hypocreales</taxon>
        <taxon>Bionectriaceae</taxon>
        <taxon>Clonostachys</taxon>
    </lineage>
</organism>
<gene>
    <name evidence="4" type="ORF">CLO192961_LOCUS396731</name>
</gene>
<dbReference type="EMBL" id="CABFNS010000897">
    <property type="protein sequence ID" value="VUC34899.1"/>
    <property type="molecule type" value="Genomic_DNA"/>
</dbReference>
<feature type="compositionally biased region" description="Polar residues" evidence="3">
    <location>
        <begin position="52"/>
        <end position="78"/>
    </location>
</feature>
<keyword evidence="5" id="KW-1185">Reference proteome</keyword>
<dbReference type="Pfam" id="PF08243">
    <property type="entry name" value="SPT2"/>
    <property type="match status" value="1"/>
</dbReference>
<dbReference type="Proteomes" id="UP000766486">
    <property type="component" value="Unassembled WGS sequence"/>
</dbReference>
<dbReference type="InterPro" id="IPR013256">
    <property type="entry name" value="Chromatin_SPT2"/>
</dbReference>
<reference evidence="4 5" key="1">
    <citation type="submission" date="2019-06" db="EMBL/GenBank/DDBJ databases">
        <authorList>
            <person name="Broberg M."/>
        </authorList>
    </citation>
    <scope>NUCLEOTIDE SEQUENCE [LARGE SCALE GENOMIC DNA]</scope>
</reference>
<evidence type="ECO:0000313" key="5">
    <source>
        <dbReference type="Proteomes" id="UP000766486"/>
    </source>
</evidence>
<keyword evidence="2" id="KW-0175">Coiled coil</keyword>
<dbReference type="SMART" id="SM00784">
    <property type="entry name" value="SPT2"/>
    <property type="match status" value="1"/>
</dbReference>
<feature type="region of interest" description="Disordered" evidence="3">
    <location>
        <begin position="1"/>
        <end position="302"/>
    </location>
</feature>
<feature type="compositionally biased region" description="Basic and acidic residues" evidence="3">
    <location>
        <begin position="137"/>
        <end position="161"/>
    </location>
</feature>